<name>A0A0A9CW20_ARUDO</name>
<dbReference type="AlphaFoldDB" id="A0A0A9CW20"/>
<protein>
    <submittedName>
        <fullName evidence="1">Uncharacterized protein</fullName>
    </submittedName>
</protein>
<evidence type="ECO:0000313" key="1">
    <source>
        <dbReference type="EMBL" id="JAD75682.1"/>
    </source>
</evidence>
<accession>A0A0A9CW20</accession>
<dbReference type="EMBL" id="GBRH01222213">
    <property type="protein sequence ID" value="JAD75682.1"/>
    <property type="molecule type" value="Transcribed_RNA"/>
</dbReference>
<reference evidence="1" key="1">
    <citation type="submission" date="2014-09" db="EMBL/GenBank/DDBJ databases">
        <authorList>
            <person name="Magalhaes I.L.F."/>
            <person name="Oliveira U."/>
            <person name="Santos F.R."/>
            <person name="Vidigal T.H.D.A."/>
            <person name="Brescovit A.D."/>
            <person name="Santos A.J."/>
        </authorList>
    </citation>
    <scope>NUCLEOTIDE SEQUENCE</scope>
    <source>
        <tissue evidence="1">Shoot tissue taken approximately 20 cm above the soil surface</tissue>
    </source>
</reference>
<organism evidence="1">
    <name type="scientific">Arundo donax</name>
    <name type="common">Giant reed</name>
    <name type="synonym">Donax arundinaceus</name>
    <dbReference type="NCBI Taxonomy" id="35708"/>
    <lineage>
        <taxon>Eukaryota</taxon>
        <taxon>Viridiplantae</taxon>
        <taxon>Streptophyta</taxon>
        <taxon>Embryophyta</taxon>
        <taxon>Tracheophyta</taxon>
        <taxon>Spermatophyta</taxon>
        <taxon>Magnoliopsida</taxon>
        <taxon>Liliopsida</taxon>
        <taxon>Poales</taxon>
        <taxon>Poaceae</taxon>
        <taxon>PACMAD clade</taxon>
        <taxon>Arundinoideae</taxon>
        <taxon>Arundineae</taxon>
        <taxon>Arundo</taxon>
    </lineage>
</organism>
<sequence>MSMAELRSGHYFSMKFTHTAHRRVVVTLNSHLGCCPINLATVNSTKSTLTNKERHMKVVCRSLHLCKREMGAQVWQRSLARDGHYSWRWRRCWLALPYPREQIYSLSLILLRSFP</sequence>
<reference evidence="1" key="2">
    <citation type="journal article" date="2015" name="Data Brief">
        <title>Shoot transcriptome of the giant reed, Arundo donax.</title>
        <authorList>
            <person name="Barrero R.A."/>
            <person name="Guerrero F.D."/>
            <person name="Moolhuijzen P."/>
            <person name="Goolsby J.A."/>
            <person name="Tidwell J."/>
            <person name="Bellgard S.E."/>
            <person name="Bellgard M.I."/>
        </authorList>
    </citation>
    <scope>NUCLEOTIDE SEQUENCE</scope>
    <source>
        <tissue evidence="1">Shoot tissue taken approximately 20 cm above the soil surface</tissue>
    </source>
</reference>
<proteinExistence type="predicted"/>